<dbReference type="NCBIfam" id="TIGR02604">
    <property type="entry name" value="Piru_Ver_Nterm"/>
    <property type="match status" value="1"/>
</dbReference>
<dbReference type="Pfam" id="PF14100">
    <property type="entry name" value="DUF6807"/>
    <property type="match status" value="1"/>
</dbReference>
<evidence type="ECO:0000313" key="1">
    <source>
        <dbReference type="EMBL" id="QDT27577.1"/>
    </source>
</evidence>
<dbReference type="GO" id="GO:0020037">
    <property type="term" value="F:heme binding"/>
    <property type="evidence" value="ECO:0007669"/>
    <property type="project" value="InterPro"/>
</dbReference>
<dbReference type="SUPFAM" id="SSF46626">
    <property type="entry name" value="Cytochrome c"/>
    <property type="match status" value="1"/>
</dbReference>
<dbReference type="InterPro" id="IPR009056">
    <property type="entry name" value="Cyt_c-like_dom"/>
</dbReference>
<dbReference type="PANTHER" id="PTHR33546">
    <property type="entry name" value="LARGE, MULTIFUNCTIONAL SECRETED PROTEIN-RELATED"/>
    <property type="match status" value="1"/>
</dbReference>
<dbReference type="Pfam" id="PF23500">
    <property type="entry name" value="DUF7133"/>
    <property type="match status" value="1"/>
</dbReference>
<dbReference type="SUPFAM" id="SSF50952">
    <property type="entry name" value="Soluble quinoprotein glucose dehydrogenase"/>
    <property type="match status" value="1"/>
</dbReference>
<sequence precursor="true">MIVRVILLVLLLSVNSLLQAEDDLPIVPEGFVVDVVAREPLVSNPCVLAFDSWGRICVAQGPQWRGPTPDTPGDRVDILIDANGDGISDQRKTFAEGFNSIQGLAWHGDDLWVANSPDLTVVRDTDNDDEADVYIRVYTGLGNLEHSLHGLNFGPDRKLYMSKGNSKGYNRLDQLAPKVFRELWGLPSPEGAPDYPPVEYFTKQTYRRKYHTPQDDWGQQGGILRCDPYRDGKPSGQGLEIVSRGFRNPWDITFDDGFHWLGTDNDQTQGDKIFAPFYGAHLGWGHPWSFHWTGEGHLPTVPASASLFEGSGAGVIHYHANQFPEKYQGVFFVNDWMRREVYAFRPRWEGALMKCEGDFPPVFAHAEGGRSLPASSGRIFEPTDIEVGPDGALYILSWGHAYGATIKGGKQVDAGRVYRIRYAAHPLNNWQHDLRRKPQRQWTLEQLFQDLACDVPAWRVNAQSELLRRGEPAQKYLFSRLNQGELSTASETWALWTIGLSSPAARINQYLAGILADSEATRNARIQALRILAHRIRKFEQCTTLPDVVLPFLTNVDARLRHAAVQAIWQAEQKQWVQDLLQVAADETDRIVFFSTWNALRELSSLQERKGWLEDPCAGVRLAALLGLFHDGTINGTAALAFRNDEDPRIVKLVNDWLEKTGQATPLVRFNPPPGEYSQAVNVTVQTSIAGAFLTYTLDGSLPTLTSQRVKGPIPIDHSSQLRVAVNRGSNGSSQTVTAEYEIRHVPHYRHREFVSEVQTPSGRFYELDWTGLDVGKRHYTDRSYHITQVPNELAGLPFLRTANGDDRSTGAEWLSLVTTEDCDLIVGTDLRNPDDLQWMKIGQPGGFEDTGLKLTTTDPVFRLYRKHFPAGRVVLGGNTNHPKTDSGRGNYLVIFQRQILSPMGNGQTATIDQVLSHMQTANPERGRELFLHPQGAGCFKCHRMEGIGGVLAPDLSDIGSRAREPRVLIESILEPSKVITEGFALQQIVTVEGKVISGAILEETQQVLKLVGTDGVVKTIAVAEIEERIGTRVSPMPNGFGKMLNAQQIADLVAWLLTQKKIGDRDGFSFREHHDRLEIFFKSQRIATYLKQHPRLTRRALVNLMTPGGIQVTRNFPPRSPEDIDPGYQAEDGIIHPVMHPGLWIGFGDVNGNDYWRLQAQVKYNGYVEPPVGNRNTGSFAVSNLFMSQDKHDVVCNEITRYRFERAPDGLILKIDAEYRSDSHDFYFGDQEESGLAVRVASPLRVQGGNGTILNDRGERNGAQVWGKDARWFDYAGTVKGREVGVMVLADPENPRPSWLHARDYGVVVFNPFPKQPRERREPYVKTQVKRGETFRLSYAILIYDRPADQPLDHTKSEHQLLQSLSNRGK</sequence>
<proteinExistence type="predicted"/>
<dbReference type="NCBIfam" id="TIGR02603">
    <property type="entry name" value="CxxCH_TIGR02603"/>
    <property type="match status" value="1"/>
</dbReference>
<accession>A0A518A4H2</accession>
<dbReference type="PROSITE" id="PS51007">
    <property type="entry name" value="CYTC"/>
    <property type="match status" value="1"/>
</dbReference>
<protein>
    <submittedName>
        <fullName evidence="1">Uncharacterized protein</fullName>
    </submittedName>
</protein>
<dbReference type="Proteomes" id="UP000315647">
    <property type="component" value="Chromosome"/>
</dbReference>
<gene>
    <name evidence="1" type="ORF">Enr10x_28950</name>
</gene>
<dbReference type="InterPro" id="IPR011989">
    <property type="entry name" value="ARM-like"/>
</dbReference>
<dbReference type="RefSeq" id="WP_145106715.1">
    <property type="nucleotide sequence ID" value="NZ_CP036277.1"/>
</dbReference>
<dbReference type="Gene3D" id="1.25.10.10">
    <property type="entry name" value="Leucine-rich Repeat Variant"/>
    <property type="match status" value="1"/>
</dbReference>
<dbReference type="Gene3D" id="2.120.10.30">
    <property type="entry name" value="TolB, C-terminal domain"/>
    <property type="match status" value="1"/>
</dbReference>
<dbReference type="Pfam" id="PF13290">
    <property type="entry name" value="CHB_HEX_C_1"/>
    <property type="match status" value="1"/>
</dbReference>
<name>A0A517Q7G7_9PLAN</name>
<dbReference type="PANTHER" id="PTHR33546:SF1">
    <property type="entry name" value="LARGE, MULTIFUNCTIONAL SECRETED PROTEIN"/>
    <property type="match status" value="1"/>
</dbReference>
<dbReference type="GO" id="GO:0009055">
    <property type="term" value="F:electron transfer activity"/>
    <property type="evidence" value="ECO:0007669"/>
    <property type="project" value="InterPro"/>
</dbReference>
<dbReference type="EMBL" id="CP037421">
    <property type="protein sequence ID" value="QDT27577.1"/>
    <property type="molecule type" value="Genomic_DNA"/>
</dbReference>
<evidence type="ECO:0000313" key="2">
    <source>
        <dbReference type="Proteomes" id="UP000315647"/>
    </source>
</evidence>
<dbReference type="InterPro" id="IPR036909">
    <property type="entry name" value="Cyt_c-like_dom_sf"/>
</dbReference>
<reference evidence="1 2" key="1">
    <citation type="submission" date="2019-03" db="EMBL/GenBank/DDBJ databases">
        <title>Deep-cultivation of Planctomycetes and their phenomic and genomic characterization uncovers novel biology.</title>
        <authorList>
            <person name="Wiegand S."/>
            <person name="Jogler M."/>
            <person name="Boedeker C."/>
            <person name="Pinto D."/>
            <person name="Vollmers J."/>
            <person name="Rivas-Marin E."/>
            <person name="Kohn T."/>
            <person name="Peeters S.H."/>
            <person name="Heuer A."/>
            <person name="Rast P."/>
            <person name="Oberbeckmann S."/>
            <person name="Bunk B."/>
            <person name="Jeske O."/>
            <person name="Meyerdierks A."/>
            <person name="Storesund J.E."/>
            <person name="Kallscheuer N."/>
            <person name="Luecker S."/>
            <person name="Lage O.M."/>
            <person name="Pohl T."/>
            <person name="Merkel B.J."/>
            <person name="Hornburger P."/>
            <person name="Mueller R.-W."/>
            <person name="Bruemmer F."/>
            <person name="Labrenz M."/>
            <person name="Spormann A.M."/>
            <person name="Op den Camp H."/>
            <person name="Overmann J."/>
            <person name="Amann R."/>
            <person name="Jetten M.S.M."/>
            <person name="Mascher T."/>
            <person name="Medema M.H."/>
            <person name="Devos D.P."/>
            <person name="Kaster A.-K."/>
            <person name="Ovreas L."/>
            <person name="Rohde M."/>
            <person name="Galperin M.Y."/>
            <person name="Jogler C."/>
        </authorList>
    </citation>
    <scope>NUCLEOTIDE SEQUENCE [LARGE SCALE GENOMIC DNA]</scope>
    <source>
        <strain evidence="1 2">Enr10</strain>
    </source>
</reference>
<dbReference type="InterPro" id="IPR059177">
    <property type="entry name" value="GH29D-like_dom"/>
</dbReference>
<dbReference type="InterPro" id="IPR011042">
    <property type="entry name" value="6-blade_b-propeller_TolB-like"/>
</dbReference>
<dbReference type="InterPro" id="IPR013428">
    <property type="entry name" value="Membrane-bound_put_N"/>
</dbReference>
<keyword evidence="2" id="KW-1185">Reference proteome</keyword>
<dbReference type="Gene3D" id="1.10.760.10">
    <property type="entry name" value="Cytochrome c-like domain"/>
    <property type="match status" value="1"/>
</dbReference>
<dbReference type="InterPro" id="IPR013427">
    <property type="entry name" value="Haem-bd_dom_put"/>
</dbReference>
<organism evidence="1 2">
    <name type="scientific">Gimesia panareensis</name>
    <dbReference type="NCBI Taxonomy" id="2527978"/>
    <lineage>
        <taxon>Bacteria</taxon>
        <taxon>Pseudomonadati</taxon>
        <taxon>Planctomycetota</taxon>
        <taxon>Planctomycetia</taxon>
        <taxon>Planctomycetales</taxon>
        <taxon>Planctomycetaceae</taxon>
        <taxon>Gimesia</taxon>
    </lineage>
</organism>
<dbReference type="InterPro" id="IPR011041">
    <property type="entry name" value="Quinoprot_gluc/sorb_DH_b-prop"/>
</dbReference>
<dbReference type="InterPro" id="IPR055557">
    <property type="entry name" value="DUF7133"/>
</dbReference>
<accession>A0A517Q7G7</accession>
<dbReference type="InterPro" id="IPR029475">
    <property type="entry name" value="DUF6807"/>
</dbReference>